<reference evidence="1" key="1">
    <citation type="journal article" date="2021" name="Proc. Natl. Acad. Sci. U.S.A.">
        <title>A Catalog of Tens of Thousands of Viruses from Human Metagenomes Reveals Hidden Associations with Chronic Diseases.</title>
        <authorList>
            <person name="Tisza M.J."/>
            <person name="Buck C.B."/>
        </authorList>
    </citation>
    <scope>NUCLEOTIDE SEQUENCE</scope>
    <source>
        <strain evidence="1">CtMgQ24</strain>
    </source>
</reference>
<evidence type="ECO:0000313" key="1">
    <source>
        <dbReference type="EMBL" id="DAE20988.1"/>
    </source>
</evidence>
<organism evidence="1">
    <name type="scientific">Siphoviridae sp. ctMgQ24</name>
    <dbReference type="NCBI Taxonomy" id="2826263"/>
    <lineage>
        <taxon>Viruses</taxon>
        <taxon>Duplodnaviria</taxon>
        <taxon>Heunggongvirae</taxon>
        <taxon>Uroviricota</taxon>
        <taxon>Caudoviricetes</taxon>
    </lineage>
</organism>
<protein>
    <submittedName>
        <fullName evidence="1">DBF DBF zinc finger</fullName>
    </submittedName>
</protein>
<sequence>MTNFEKIKSMSKEQMTHFMLDIMLDTLNNNVCGYCENCDAPCLGNEEIIRKWLESEAEE</sequence>
<dbReference type="EMBL" id="BK015705">
    <property type="protein sequence ID" value="DAE20988.1"/>
    <property type="molecule type" value="Genomic_DNA"/>
</dbReference>
<accession>A0A8S5QQU3</accession>
<name>A0A8S5QQU3_9CAUD</name>
<proteinExistence type="predicted"/>